<feature type="transmembrane region" description="Helical" evidence="1">
    <location>
        <begin position="267"/>
        <end position="293"/>
    </location>
</feature>
<evidence type="ECO:0000313" key="3">
    <source>
        <dbReference type="Proteomes" id="UP000257200"/>
    </source>
</evidence>
<reference evidence="2" key="2">
    <citation type="submission" date="2025-09" db="UniProtKB">
        <authorList>
            <consortium name="Ensembl"/>
        </authorList>
    </citation>
    <scope>IDENTIFICATION</scope>
</reference>
<keyword evidence="1" id="KW-1133">Transmembrane helix</keyword>
<reference evidence="2" key="1">
    <citation type="submission" date="2025-08" db="UniProtKB">
        <authorList>
            <consortium name="Ensembl"/>
        </authorList>
    </citation>
    <scope>IDENTIFICATION</scope>
</reference>
<keyword evidence="1" id="KW-0472">Membrane</keyword>
<dbReference type="STRING" id="80966.ENSAPOP00000025309"/>
<proteinExistence type="predicted"/>
<keyword evidence="3" id="KW-1185">Reference proteome</keyword>
<dbReference type="Ensembl" id="ENSAPOT00000006563.1">
    <property type="protein sequence ID" value="ENSAPOP00000025309.1"/>
    <property type="gene ID" value="ENSAPOG00000008367.1"/>
</dbReference>
<dbReference type="Proteomes" id="UP000257200">
    <property type="component" value="Unplaced"/>
</dbReference>
<protein>
    <submittedName>
        <fullName evidence="2">Vacuole membrane protein 1</fullName>
    </submittedName>
</protein>
<evidence type="ECO:0000313" key="2">
    <source>
        <dbReference type="Ensembl" id="ENSAPOP00000025309.1"/>
    </source>
</evidence>
<dbReference type="GeneTree" id="ENSGT00390000007230"/>
<dbReference type="InParanoid" id="A0A3Q1G8H9"/>
<feature type="transmembrane region" description="Helical" evidence="1">
    <location>
        <begin position="75"/>
        <end position="92"/>
    </location>
</feature>
<dbReference type="AlphaFoldDB" id="A0A3Q1G8H9"/>
<name>A0A3Q1G8H9_9TELE</name>
<feature type="transmembrane region" description="Helical" evidence="1">
    <location>
        <begin position="314"/>
        <end position="338"/>
    </location>
</feature>
<evidence type="ECO:0000256" key="1">
    <source>
        <dbReference type="SAM" id="Phobius"/>
    </source>
</evidence>
<accession>A0A3Q1G8H9</accession>
<feature type="transmembrane region" description="Helical" evidence="1">
    <location>
        <begin position="112"/>
        <end position="135"/>
    </location>
</feature>
<organism evidence="2 3">
    <name type="scientific">Acanthochromis polyacanthus</name>
    <name type="common">spiny chromis</name>
    <dbReference type="NCBI Taxonomy" id="80966"/>
    <lineage>
        <taxon>Eukaryota</taxon>
        <taxon>Metazoa</taxon>
        <taxon>Chordata</taxon>
        <taxon>Craniata</taxon>
        <taxon>Vertebrata</taxon>
        <taxon>Euteleostomi</taxon>
        <taxon>Actinopterygii</taxon>
        <taxon>Neopterygii</taxon>
        <taxon>Teleostei</taxon>
        <taxon>Neoteleostei</taxon>
        <taxon>Acanthomorphata</taxon>
        <taxon>Ovalentaria</taxon>
        <taxon>Pomacentridae</taxon>
        <taxon>Acanthochromis</taxon>
    </lineage>
</organism>
<sequence>MAECGAEGELPQRRVGVKEQQNGELIDSELAVDERKQRDREECETLVLWKKPLLTLHYFTLELLITLKGWICRQTVFGLLILLILLSIAYRIEGTHQKYVRYMEKKTLWCAYWVGLGILSSVGLGTGLHTFLLYLGPHIASVTLAAYECGSVDFPEPPYPDQIVCPQHEGSISLWTIISKVRLEACMWGAGTAIGELPPYFMARAARLSGAEPDDEDYQKFEEMLDQTESAQDFASRAKVTVQKLIQRVGFLGILACASIPNPLFDLAGITCGHFLVPFWTFFGATLIGKAVIKMHIQKLFVIVTFSRHIVEQMVAGCGVKGVALGLLTELLFCLCSFCGSSQEENWLSWLFEKVVVIMVCFFVCSIVNSMAQSYAKRKQQKYSESKTE</sequence>
<keyword evidence="1" id="KW-0812">Transmembrane</keyword>
<feature type="transmembrane region" description="Helical" evidence="1">
    <location>
        <begin position="350"/>
        <end position="372"/>
    </location>
</feature>